<dbReference type="SUPFAM" id="SSF51206">
    <property type="entry name" value="cAMP-binding domain-like"/>
    <property type="match status" value="1"/>
</dbReference>
<sequence length="193" mass="22601">MDYSLILSNITKHINLYKEEEEYFISLLHYKRVKKRQYLLEEGEVNTKLTFVTQGCLRSYAVDKNGGEHVLQFAPPNWWIVDMRSFIKQEPARLNIDAIEDSEVIYIMKTDMDELQIQVPKFERFGRILAQNAMASYQHRQIDNVTLSAIERYTSFCHLYPSLILTLPQKQVASYIGVTPEFLSKMLNTVVIK</sequence>
<dbReference type="Gene3D" id="2.60.120.10">
    <property type="entry name" value="Jelly Rolls"/>
    <property type="match status" value="1"/>
</dbReference>
<dbReference type="InterPro" id="IPR014710">
    <property type="entry name" value="RmlC-like_jellyroll"/>
</dbReference>
<gene>
    <name evidence="2" type="ORF">I5M19_05480</name>
</gene>
<dbReference type="InterPro" id="IPR000595">
    <property type="entry name" value="cNMP-bd_dom"/>
</dbReference>
<proteinExistence type="predicted"/>
<evidence type="ECO:0000313" key="3">
    <source>
        <dbReference type="Proteomes" id="UP000613193"/>
    </source>
</evidence>
<feature type="domain" description="Cyclic nucleotide-binding" evidence="1">
    <location>
        <begin position="31"/>
        <end position="115"/>
    </location>
</feature>
<protein>
    <submittedName>
        <fullName evidence="2">Crp/Fnr family transcriptional regulator</fullName>
    </submittedName>
</protein>
<evidence type="ECO:0000259" key="1">
    <source>
        <dbReference type="Pfam" id="PF00027"/>
    </source>
</evidence>
<dbReference type="InterPro" id="IPR018490">
    <property type="entry name" value="cNMP-bd_dom_sf"/>
</dbReference>
<comment type="caution">
    <text evidence="2">The sequence shown here is derived from an EMBL/GenBank/DDBJ whole genome shotgun (WGS) entry which is preliminary data.</text>
</comment>
<dbReference type="EMBL" id="JAEHFW010000001">
    <property type="protein sequence ID" value="MBK0378746.1"/>
    <property type="molecule type" value="Genomic_DNA"/>
</dbReference>
<organism evidence="2 3">
    <name type="scientific">Mucilaginibacter segetis</name>
    <dbReference type="NCBI Taxonomy" id="2793071"/>
    <lineage>
        <taxon>Bacteria</taxon>
        <taxon>Pseudomonadati</taxon>
        <taxon>Bacteroidota</taxon>
        <taxon>Sphingobacteriia</taxon>
        <taxon>Sphingobacteriales</taxon>
        <taxon>Sphingobacteriaceae</taxon>
        <taxon>Mucilaginibacter</taxon>
    </lineage>
</organism>
<dbReference type="RefSeq" id="WP_200065040.1">
    <property type="nucleotide sequence ID" value="NZ_JAEHFW010000001.1"/>
</dbReference>
<dbReference type="AlphaFoldDB" id="A0A934PT85"/>
<evidence type="ECO:0000313" key="2">
    <source>
        <dbReference type="EMBL" id="MBK0378746.1"/>
    </source>
</evidence>
<reference evidence="2" key="1">
    <citation type="submission" date="2020-12" db="EMBL/GenBank/DDBJ databases">
        <title>Bacterial novel species Mucilaginibacter sp. SD-g isolated from soil.</title>
        <authorList>
            <person name="Jung H.-Y."/>
        </authorList>
    </citation>
    <scope>NUCLEOTIDE SEQUENCE</scope>
    <source>
        <strain evidence="2">SD-g</strain>
    </source>
</reference>
<name>A0A934PT85_9SPHI</name>
<dbReference type="CDD" id="cd00038">
    <property type="entry name" value="CAP_ED"/>
    <property type="match status" value="1"/>
</dbReference>
<dbReference type="Proteomes" id="UP000613193">
    <property type="component" value="Unassembled WGS sequence"/>
</dbReference>
<dbReference type="Pfam" id="PF00027">
    <property type="entry name" value="cNMP_binding"/>
    <property type="match status" value="1"/>
</dbReference>
<accession>A0A934PT85</accession>
<keyword evidence="3" id="KW-1185">Reference proteome</keyword>